<keyword evidence="19" id="KW-1185">Reference proteome</keyword>
<organism evidence="18 19">
    <name type="scientific">Jejubacter calystegiae</name>
    <dbReference type="NCBI Taxonomy" id="2579935"/>
    <lineage>
        <taxon>Bacteria</taxon>
        <taxon>Pseudomonadati</taxon>
        <taxon>Pseudomonadota</taxon>
        <taxon>Gammaproteobacteria</taxon>
        <taxon>Enterobacterales</taxon>
        <taxon>Enterobacteriaceae</taxon>
        <taxon>Jejubacter</taxon>
    </lineage>
</organism>
<reference evidence="18 19" key="1">
    <citation type="submission" date="2019-05" db="EMBL/GenBank/DDBJ databases">
        <title>Complete genome sequence of Izhakiella calystegiae KSNA2, an endophyte isolated from beach morning glory (Calystegia soldanella).</title>
        <authorList>
            <person name="Jiang L."/>
            <person name="Jeong J.C."/>
            <person name="Kim C.Y."/>
            <person name="Kim D.H."/>
            <person name="Kim S.W."/>
            <person name="Lee j."/>
        </authorList>
    </citation>
    <scope>NUCLEOTIDE SEQUENCE [LARGE SCALE GENOMIC DNA]</scope>
    <source>
        <strain evidence="18 19">KSNA2</strain>
    </source>
</reference>
<dbReference type="InterPro" id="IPR027417">
    <property type="entry name" value="P-loop_NTPase"/>
</dbReference>
<feature type="binding site" evidence="14">
    <location>
        <begin position="56"/>
        <end position="59"/>
    </location>
    <ligand>
        <name>GTP</name>
        <dbReference type="ChEBI" id="CHEBI:37565"/>
        <label>3</label>
    </ligand>
</feature>
<dbReference type="RefSeq" id="WP_138094569.1">
    <property type="nucleotide sequence ID" value="NZ_CP040428.1"/>
</dbReference>
<feature type="transmembrane region" description="Helical" evidence="16">
    <location>
        <begin position="664"/>
        <end position="685"/>
    </location>
</feature>
<feature type="binding site" evidence="14">
    <location>
        <begin position="10"/>
        <end position="17"/>
    </location>
    <ligand>
        <name>GTP</name>
        <dbReference type="ChEBI" id="CHEBI:37565"/>
        <label>1</label>
    </ligand>
</feature>
<dbReference type="GO" id="GO:0046872">
    <property type="term" value="F:metal ion binding"/>
    <property type="evidence" value="ECO:0007669"/>
    <property type="project" value="UniProtKB-KW"/>
</dbReference>
<dbReference type="GO" id="GO:0015093">
    <property type="term" value="F:ferrous iron transmembrane transporter activity"/>
    <property type="evidence" value="ECO:0007669"/>
    <property type="project" value="UniProtKB-UniRule"/>
</dbReference>
<evidence type="ECO:0000256" key="15">
    <source>
        <dbReference type="PIRSR" id="PIRSR603373-2"/>
    </source>
</evidence>
<dbReference type="InterPro" id="IPR041069">
    <property type="entry name" value="FeoB_Cyto"/>
</dbReference>
<dbReference type="Gene3D" id="3.40.50.300">
    <property type="entry name" value="P-loop containing nucleotide triphosphate hydrolases"/>
    <property type="match status" value="1"/>
</dbReference>
<evidence type="ECO:0000256" key="4">
    <source>
        <dbReference type="ARBA" id="ARBA00022496"/>
    </source>
</evidence>
<feature type="binding site" evidence="14">
    <location>
        <begin position="149"/>
        <end position="151"/>
    </location>
    <ligand>
        <name>GTP</name>
        <dbReference type="ChEBI" id="CHEBI:37565"/>
        <label>1</label>
    </ligand>
</feature>
<dbReference type="NCBIfam" id="NF007105">
    <property type="entry name" value="PRK09554.1"/>
    <property type="match status" value="1"/>
</dbReference>
<feature type="transmembrane region" description="Helical" evidence="16">
    <location>
        <begin position="421"/>
        <end position="447"/>
    </location>
</feature>
<evidence type="ECO:0000256" key="13">
    <source>
        <dbReference type="NCBIfam" id="TIGR00437"/>
    </source>
</evidence>
<evidence type="ECO:0000256" key="10">
    <source>
        <dbReference type="ARBA" id="ARBA00023065"/>
    </source>
</evidence>
<dbReference type="Proteomes" id="UP000302163">
    <property type="component" value="Chromosome"/>
</dbReference>
<evidence type="ECO:0000256" key="16">
    <source>
        <dbReference type="RuleBase" id="RU362098"/>
    </source>
</evidence>
<keyword evidence="11 14" id="KW-0342">GTP-binding</keyword>
<comment type="caution">
    <text evidence="16">Lacks conserved residue(s) required for the propagation of feature annotation.</text>
</comment>
<sequence length="771" mass="83543">MKKLTIGLIGNPNSGKTTLFNQLTGSRQRVGNWSGVTVERKEGQFTTTDHAVTLVDLPGTYSLTTISSQTSLDEQIACHYILSNDADMLINVVDASNLERNLYLTLQLLELGIPCVVALNMLDIAEKQQIRIDIDALSARLGCPVVPLVSTRARGIDGLKLAVDRHRGNTAIELVHYPQPLLAEAEQLAERMPATQPHSERRWLALQMLEGDIYSRHLAGSVAGDLDGALARLSTQIEDPALSIADARYQSIAAICDEVSNSLTAAPNRLTVALDKIVLSRLLGLPVFLLVMYLMFLLAINIGGALQPIFDGGSVAIFIHGTRWLGDALHFPEWLTIFLAQGVGGGINTVLPLVPQIGMMYLFLSFLEDSGYMARAAFVMDRLMQALGLPGKSFVPLIVGFGCNVPSVMGARTLDAPRERLMTIMMAPFMSCGARLAIFAVFASAFFGKQGATVVFSLYLLGIVMAIVTGLVLKYTLMRGEATPFVMELPVYHVPHMKSLLLQTWQRLKGFVLRAGKVIVIVSIFIGALNSFSFSGKTVDSINDSALASVSKVLTPLLAPIGVHQDNWQATVGLFTGAMAKEVVVGTLNTLYTAEDIHADEFDPATFSLSDELKGAVDDTWQSLKETFSLSVLANPIEASKGDGEMASGAMGVMSSKFGSDAAAYSYLIFVLLYIPCISVMGAIARESSRGWMTFSVLWGLNIGYSLATLYYQCATFSEHPRYSTTAIAVVVLFNLALLVTLRRMRSRVDVNLLAPARKPDGCRSHAGDCH</sequence>
<dbReference type="AlphaFoldDB" id="A0A4P8YK81"/>
<evidence type="ECO:0000256" key="2">
    <source>
        <dbReference type="ARBA" id="ARBA00022448"/>
    </source>
</evidence>
<feature type="binding site" evidence="14">
    <location>
        <begin position="120"/>
        <end position="123"/>
    </location>
    <ligand>
        <name>GTP</name>
        <dbReference type="ChEBI" id="CHEBI:37565"/>
        <label>1</label>
    </ligand>
</feature>
<comment type="subcellular location">
    <subcellularLocation>
        <location evidence="1 16">Cell inner membrane</location>
        <topology evidence="1 16">Multi-pass membrane protein</topology>
    </subcellularLocation>
</comment>
<dbReference type="Pfam" id="PF17910">
    <property type="entry name" value="FeoB_Cyto"/>
    <property type="match status" value="1"/>
</dbReference>
<evidence type="ECO:0000256" key="6">
    <source>
        <dbReference type="ARBA" id="ARBA00022692"/>
    </source>
</evidence>
<evidence type="ECO:0000313" key="19">
    <source>
        <dbReference type="Proteomes" id="UP000302163"/>
    </source>
</evidence>
<feature type="transmembrane region" description="Helical" evidence="16">
    <location>
        <begin position="723"/>
        <end position="742"/>
    </location>
</feature>
<keyword evidence="5" id="KW-0997">Cell inner membrane</keyword>
<dbReference type="PROSITE" id="PS51711">
    <property type="entry name" value="G_FEOB"/>
    <property type="match status" value="1"/>
</dbReference>
<feature type="transmembrane region" description="Helical" evidence="16">
    <location>
        <begin position="692"/>
        <end position="711"/>
    </location>
</feature>
<protein>
    <recommendedName>
        <fullName evidence="13 16">Ferrous iron transport protein B</fullName>
    </recommendedName>
</protein>
<keyword evidence="2 16" id="KW-0813">Transport</keyword>
<proteinExistence type="inferred from homology"/>
<keyword evidence="3" id="KW-1003">Cell membrane</keyword>
<evidence type="ECO:0000256" key="9">
    <source>
        <dbReference type="ARBA" id="ARBA00023004"/>
    </source>
</evidence>
<keyword evidence="12 16" id="KW-0472">Membrane</keyword>
<evidence type="ECO:0000256" key="1">
    <source>
        <dbReference type="ARBA" id="ARBA00004429"/>
    </source>
</evidence>
<dbReference type="GO" id="GO:0005886">
    <property type="term" value="C:plasma membrane"/>
    <property type="evidence" value="ECO:0007669"/>
    <property type="project" value="UniProtKB-SubCell"/>
</dbReference>
<evidence type="ECO:0000256" key="5">
    <source>
        <dbReference type="ARBA" id="ARBA00022519"/>
    </source>
</evidence>
<comment type="similarity">
    <text evidence="16">Belongs to the TRAFAC class TrmE-Era-EngA-EngB-Septin-like GTPase superfamily. FeoB GTPase (TC 9.A.8) family.</text>
</comment>
<feature type="transmembrane region" description="Helical" evidence="16">
    <location>
        <begin position="282"/>
        <end position="302"/>
    </location>
</feature>
<dbReference type="GO" id="GO:0005525">
    <property type="term" value="F:GTP binding"/>
    <property type="evidence" value="ECO:0007669"/>
    <property type="project" value="UniProtKB-KW"/>
</dbReference>
<evidence type="ECO:0000256" key="12">
    <source>
        <dbReference type="ARBA" id="ARBA00023136"/>
    </source>
</evidence>
<keyword evidence="6 16" id="KW-0812">Transmembrane</keyword>
<feature type="binding site" evidence="15">
    <location>
        <position position="21"/>
    </location>
    <ligand>
        <name>Mg(2+)</name>
        <dbReference type="ChEBI" id="CHEBI:18420"/>
        <label>2</label>
    </ligand>
</feature>
<gene>
    <name evidence="18" type="primary">feoB</name>
    <name evidence="18" type="ORF">FEM41_03735</name>
</gene>
<dbReference type="EMBL" id="CP040428">
    <property type="protein sequence ID" value="QCT18822.1"/>
    <property type="molecule type" value="Genomic_DNA"/>
</dbReference>
<dbReference type="InterPro" id="IPR050860">
    <property type="entry name" value="FeoB_GTPase"/>
</dbReference>
<dbReference type="OrthoDB" id="9809127at2"/>
<dbReference type="PANTHER" id="PTHR43185">
    <property type="entry name" value="FERROUS IRON TRANSPORT PROTEIN B"/>
    <property type="match status" value="1"/>
</dbReference>
<feature type="domain" description="FeoB-type G" evidence="17">
    <location>
        <begin position="3"/>
        <end position="169"/>
    </location>
</feature>
<dbReference type="InterPro" id="IPR030389">
    <property type="entry name" value="G_FEOB_dom"/>
</dbReference>
<dbReference type="InterPro" id="IPR011642">
    <property type="entry name" value="Gate_dom"/>
</dbReference>
<dbReference type="Gene3D" id="1.10.287.1770">
    <property type="match status" value="1"/>
</dbReference>
<feature type="binding site" evidence="15">
    <location>
        <position position="24"/>
    </location>
    <ligand>
        <name>Mg(2+)</name>
        <dbReference type="ChEBI" id="CHEBI:18420"/>
        <label>2</label>
    </ligand>
</feature>
<feature type="transmembrane region" description="Helical" evidence="16">
    <location>
        <begin position="511"/>
        <end position="529"/>
    </location>
</feature>
<evidence type="ECO:0000256" key="14">
    <source>
        <dbReference type="PIRSR" id="PIRSR603373-1"/>
    </source>
</evidence>
<dbReference type="InterPro" id="IPR003373">
    <property type="entry name" value="Fe2_transport_prot-B"/>
</dbReference>
<dbReference type="InterPro" id="IPR011640">
    <property type="entry name" value="Fe2_transport_prot_B_C"/>
</dbReference>
<name>A0A4P8YK81_9ENTR</name>
<keyword evidence="8 16" id="KW-1133">Transmembrane helix</keyword>
<keyword evidence="10" id="KW-0406">Ion transport</keyword>
<evidence type="ECO:0000256" key="7">
    <source>
        <dbReference type="ARBA" id="ARBA00022741"/>
    </source>
</evidence>
<accession>A0A4P8YK81</accession>
<evidence type="ECO:0000256" key="3">
    <source>
        <dbReference type="ARBA" id="ARBA00022475"/>
    </source>
</evidence>
<dbReference type="Pfam" id="PF07664">
    <property type="entry name" value="FeoB_C"/>
    <property type="match status" value="1"/>
</dbReference>
<feature type="binding site" evidence="15">
    <location>
        <position position="25"/>
    </location>
    <ligand>
        <name>Mg(2+)</name>
        <dbReference type="ChEBI" id="CHEBI:18420"/>
        <label>2</label>
    </ligand>
</feature>
<keyword evidence="7 14" id="KW-0547">Nucleotide-binding</keyword>
<evidence type="ECO:0000259" key="17">
    <source>
        <dbReference type="PROSITE" id="PS51711"/>
    </source>
</evidence>
<dbReference type="CDD" id="cd01879">
    <property type="entry name" value="FeoB"/>
    <property type="match status" value="1"/>
</dbReference>
<keyword evidence="15" id="KW-0479">Metal-binding</keyword>
<dbReference type="Pfam" id="PF02421">
    <property type="entry name" value="FeoB_N"/>
    <property type="match status" value="1"/>
</dbReference>
<dbReference type="NCBIfam" id="TIGR00437">
    <property type="entry name" value="feoB"/>
    <property type="match status" value="1"/>
</dbReference>
<dbReference type="KEGG" id="izh:FEM41_03735"/>
<evidence type="ECO:0000256" key="11">
    <source>
        <dbReference type="ARBA" id="ARBA00023134"/>
    </source>
</evidence>
<evidence type="ECO:0000313" key="18">
    <source>
        <dbReference type="EMBL" id="QCT18822.1"/>
    </source>
</evidence>
<keyword evidence="15" id="KW-0460">Magnesium</keyword>
<dbReference type="SUPFAM" id="SSF52540">
    <property type="entry name" value="P-loop containing nucleoside triphosphate hydrolases"/>
    <property type="match status" value="1"/>
</dbReference>
<feature type="transmembrane region" description="Helical" evidence="16">
    <location>
        <begin position="453"/>
        <end position="473"/>
    </location>
</feature>
<keyword evidence="9 16" id="KW-0408">Iron</keyword>
<dbReference type="FunFam" id="3.40.50.300:FF:000426">
    <property type="entry name" value="Ferrous iron transport protein B"/>
    <property type="match status" value="1"/>
</dbReference>
<feature type="binding site" evidence="14">
    <location>
        <begin position="35"/>
        <end position="39"/>
    </location>
    <ligand>
        <name>GTP</name>
        <dbReference type="ChEBI" id="CHEBI:37565"/>
        <label>2</label>
    </ligand>
</feature>
<comment type="function">
    <text evidence="16">Probable transporter of a GTP-driven Fe(2+) uptake system.</text>
</comment>
<dbReference type="PANTHER" id="PTHR43185:SF1">
    <property type="entry name" value="FE(2+) TRANSPORTER FEOB"/>
    <property type="match status" value="1"/>
</dbReference>
<evidence type="ECO:0000256" key="8">
    <source>
        <dbReference type="ARBA" id="ARBA00022989"/>
    </source>
</evidence>
<dbReference type="Pfam" id="PF07670">
    <property type="entry name" value="Gate"/>
    <property type="match status" value="2"/>
</dbReference>
<keyword evidence="4 16" id="KW-0410">Iron transport</keyword>